<dbReference type="HOGENOM" id="CLU_3022291_0_0_10"/>
<gene>
    <name evidence="1" type="ORF">HMPREF9446_01493</name>
</gene>
<name>F3PRZ0_9BACE</name>
<accession>F3PRZ0</accession>
<comment type="caution">
    <text evidence="1">The sequence shown here is derived from an EMBL/GenBank/DDBJ whole genome shotgun (WGS) entry which is preliminary data.</text>
</comment>
<reference evidence="1 2" key="1">
    <citation type="submission" date="2011-02" db="EMBL/GenBank/DDBJ databases">
        <authorList>
            <person name="Weinstock G."/>
            <person name="Sodergren E."/>
            <person name="Clifton S."/>
            <person name="Fulton L."/>
            <person name="Fulton B."/>
            <person name="Courtney L."/>
            <person name="Fronick C."/>
            <person name="Harrison M."/>
            <person name="Strong C."/>
            <person name="Farmer C."/>
            <person name="Delahaunty K."/>
            <person name="Markovic C."/>
            <person name="Hall O."/>
            <person name="Minx P."/>
            <person name="Tomlinson C."/>
            <person name="Mitreva M."/>
            <person name="Hou S."/>
            <person name="Chen J."/>
            <person name="Wollam A."/>
            <person name="Pepin K.H."/>
            <person name="Johnson M."/>
            <person name="Bhonagiri V."/>
            <person name="Zhang X."/>
            <person name="Suruliraj S."/>
            <person name="Warren W."/>
            <person name="Chinwalla A."/>
            <person name="Mardis E.R."/>
            <person name="Wilson R.K."/>
        </authorList>
    </citation>
    <scope>NUCLEOTIDE SEQUENCE [LARGE SCALE GENOMIC DNA]</scope>
    <source>
        <strain evidence="1 2">YIT 12057</strain>
    </source>
</reference>
<sequence length="55" mass="6308">MHSFLKKMVINFKKASADSENYVMFSESADAFPDFVNAYPQNHQKTMVQYVDAVS</sequence>
<dbReference type="EMBL" id="AFBN01000026">
    <property type="protein sequence ID" value="EGF57981.1"/>
    <property type="molecule type" value="Genomic_DNA"/>
</dbReference>
<organism evidence="1 2">
    <name type="scientific">Bacteroides fluxus YIT 12057</name>
    <dbReference type="NCBI Taxonomy" id="763034"/>
    <lineage>
        <taxon>Bacteria</taxon>
        <taxon>Pseudomonadati</taxon>
        <taxon>Bacteroidota</taxon>
        <taxon>Bacteroidia</taxon>
        <taxon>Bacteroidales</taxon>
        <taxon>Bacteroidaceae</taxon>
        <taxon>Bacteroides</taxon>
    </lineage>
</organism>
<evidence type="ECO:0000313" key="2">
    <source>
        <dbReference type="Proteomes" id="UP000003416"/>
    </source>
</evidence>
<proteinExistence type="predicted"/>
<keyword evidence="2" id="KW-1185">Reference proteome</keyword>
<protein>
    <submittedName>
        <fullName evidence="1">Uncharacterized protein</fullName>
    </submittedName>
</protein>
<dbReference type="AlphaFoldDB" id="F3PRZ0"/>
<dbReference type="Proteomes" id="UP000003416">
    <property type="component" value="Unassembled WGS sequence"/>
</dbReference>
<evidence type="ECO:0000313" key="1">
    <source>
        <dbReference type="EMBL" id="EGF57981.1"/>
    </source>
</evidence>